<keyword evidence="2" id="KW-1185">Reference proteome</keyword>
<evidence type="ECO:0000313" key="2">
    <source>
        <dbReference type="Proteomes" id="UP000305778"/>
    </source>
</evidence>
<gene>
    <name evidence="1" type="ORF">FCI23_41740</name>
</gene>
<dbReference type="EMBL" id="SUMC01000079">
    <property type="protein sequence ID" value="TKA00832.1"/>
    <property type="molecule type" value="Genomic_DNA"/>
</dbReference>
<name>A0A4U0RWY7_9ACTN</name>
<dbReference type="OrthoDB" id="118142at2"/>
<dbReference type="Proteomes" id="UP000305778">
    <property type="component" value="Unassembled WGS sequence"/>
</dbReference>
<proteinExistence type="predicted"/>
<protein>
    <submittedName>
        <fullName evidence="1">Uncharacterized protein</fullName>
    </submittedName>
</protein>
<comment type="caution">
    <text evidence="1">The sequence shown here is derived from an EMBL/GenBank/DDBJ whole genome shotgun (WGS) entry which is preliminary data.</text>
</comment>
<organism evidence="1 2">
    <name type="scientific">Actinacidiphila oryziradicis</name>
    <dbReference type="NCBI Taxonomy" id="2571141"/>
    <lineage>
        <taxon>Bacteria</taxon>
        <taxon>Bacillati</taxon>
        <taxon>Actinomycetota</taxon>
        <taxon>Actinomycetes</taxon>
        <taxon>Kitasatosporales</taxon>
        <taxon>Streptomycetaceae</taxon>
        <taxon>Actinacidiphila</taxon>
    </lineage>
</organism>
<accession>A0A4U0RWY7</accession>
<dbReference type="AlphaFoldDB" id="A0A4U0RWY7"/>
<reference evidence="1 2" key="1">
    <citation type="submission" date="2019-04" db="EMBL/GenBank/DDBJ databases">
        <title>Streptomyces oryziradicis sp. nov., a novel actinomycete isolated from rhizosphere soil of rice (Oryza sativa L.).</title>
        <authorList>
            <person name="Li C."/>
        </authorList>
    </citation>
    <scope>NUCLEOTIDE SEQUENCE [LARGE SCALE GENOMIC DNA]</scope>
    <source>
        <strain evidence="1 2">NEAU-C40</strain>
    </source>
</reference>
<dbReference type="RefSeq" id="WP_136729304.1">
    <property type="nucleotide sequence ID" value="NZ_SUMC01000079.1"/>
</dbReference>
<sequence length="93" mass="10208">MAATLAARTALGVDKAQLYDREAHIADSLQREMLPDSLPQSTGVRLMTPSPASSWTTWRTRYEFDGRLCSGNLGAAATCRNKDPNGHWSPWSS</sequence>
<evidence type="ECO:0000313" key="1">
    <source>
        <dbReference type="EMBL" id="TKA00832.1"/>
    </source>
</evidence>